<dbReference type="FunFam" id="3.30.70.330:FF:000040">
    <property type="entry name" value="Heterogeneous nuclear ribonucleoprotein A2/B1"/>
    <property type="match status" value="1"/>
</dbReference>
<feature type="compositionally biased region" description="Polar residues" evidence="4">
    <location>
        <begin position="329"/>
        <end position="354"/>
    </location>
</feature>
<dbReference type="PROSITE" id="PS50102">
    <property type="entry name" value="RRM"/>
    <property type="match status" value="2"/>
</dbReference>
<evidence type="ECO:0000313" key="7">
    <source>
        <dbReference type="WBParaSite" id="nRc.2.0.1.t26789-RA"/>
    </source>
</evidence>
<keyword evidence="6" id="KW-1185">Reference proteome</keyword>
<dbReference type="GO" id="GO:0098687">
    <property type="term" value="C:chromosomal region"/>
    <property type="evidence" value="ECO:0007669"/>
    <property type="project" value="UniProtKB-ARBA"/>
</dbReference>
<keyword evidence="2 3" id="KW-0694">RNA-binding</keyword>
<dbReference type="Pfam" id="PF00076">
    <property type="entry name" value="RRM_1"/>
    <property type="match status" value="2"/>
</dbReference>
<protein>
    <submittedName>
        <fullName evidence="7">RRM domain-containing protein</fullName>
    </submittedName>
</protein>
<dbReference type="InterPro" id="IPR035979">
    <property type="entry name" value="RBD_domain_sf"/>
</dbReference>
<feature type="domain" description="RRM" evidence="5">
    <location>
        <begin position="104"/>
        <end position="181"/>
    </location>
</feature>
<dbReference type="OMA" id="PRNSWDT"/>
<accession>A0A915JKR7</accession>
<dbReference type="GO" id="GO:0003730">
    <property type="term" value="F:mRNA 3'-UTR binding"/>
    <property type="evidence" value="ECO:0007669"/>
    <property type="project" value="TreeGrafter"/>
</dbReference>
<feature type="compositionally biased region" description="Polar residues" evidence="4">
    <location>
        <begin position="273"/>
        <end position="287"/>
    </location>
</feature>
<dbReference type="GO" id="GO:0071013">
    <property type="term" value="C:catalytic step 2 spliceosome"/>
    <property type="evidence" value="ECO:0007669"/>
    <property type="project" value="TreeGrafter"/>
</dbReference>
<evidence type="ECO:0000256" key="4">
    <source>
        <dbReference type="SAM" id="MobiDB-lite"/>
    </source>
</evidence>
<dbReference type="InterPro" id="IPR012677">
    <property type="entry name" value="Nucleotide-bd_a/b_plait_sf"/>
</dbReference>
<name>A0A915JKR7_ROMCU</name>
<dbReference type="Gene3D" id="3.30.70.330">
    <property type="match status" value="2"/>
</dbReference>
<dbReference type="Proteomes" id="UP000887565">
    <property type="component" value="Unplaced"/>
</dbReference>
<feature type="region of interest" description="Disordered" evidence="4">
    <location>
        <begin position="266"/>
        <end position="375"/>
    </location>
</feature>
<feature type="compositionally biased region" description="Polar residues" evidence="4">
    <location>
        <begin position="297"/>
        <end position="320"/>
    </location>
</feature>
<dbReference type="SUPFAM" id="SSF54928">
    <property type="entry name" value="RNA-binding domain, RBD"/>
    <property type="match status" value="2"/>
</dbReference>
<feature type="compositionally biased region" description="Basic and acidic residues" evidence="4">
    <location>
        <begin position="75"/>
        <end position="87"/>
    </location>
</feature>
<feature type="region of interest" description="Disordered" evidence="4">
    <location>
        <begin position="75"/>
        <end position="96"/>
    </location>
</feature>
<reference evidence="7" key="1">
    <citation type="submission" date="2022-11" db="UniProtKB">
        <authorList>
            <consortium name="WormBaseParasite"/>
        </authorList>
    </citation>
    <scope>IDENTIFICATION</scope>
</reference>
<dbReference type="InterPro" id="IPR000504">
    <property type="entry name" value="RRM_dom"/>
</dbReference>
<dbReference type="WBParaSite" id="nRc.2.0.1.t26789-RA">
    <property type="protein sequence ID" value="nRc.2.0.1.t26789-RA"/>
    <property type="gene ID" value="nRc.2.0.1.g26789"/>
</dbReference>
<dbReference type="PANTHER" id="PTHR48026">
    <property type="entry name" value="HOMOLOGOUS TO DROSOPHILA SQD (SQUID) PROTEIN"/>
    <property type="match status" value="1"/>
</dbReference>
<dbReference type="PANTHER" id="PTHR48026:SF14">
    <property type="entry name" value="HETEROGENEOUS NUCLEAR RIBONUCLEOPROTEIN A1"/>
    <property type="match status" value="1"/>
</dbReference>
<feature type="compositionally biased region" description="Basic and acidic residues" evidence="4">
    <location>
        <begin position="193"/>
        <end position="211"/>
    </location>
</feature>
<evidence type="ECO:0000256" key="1">
    <source>
        <dbReference type="ARBA" id="ARBA00022737"/>
    </source>
</evidence>
<dbReference type="GO" id="GO:0000398">
    <property type="term" value="P:mRNA splicing, via spliceosome"/>
    <property type="evidence" value="ECO:0007669"/>
    <property type="project" value="TreeGrafter"/>
</dbReference>
<dbReference type="SMART" id="SM00360">
    <property type="entry name" value="RRM"/>
    <property type="match status" value="2"/>
</dbReference>
<keyword evidence="1" id="KW-0677">Repeat</keyword>
<evidence type="ECO:0000256" key="3">
    <source>
        <dbReference type="PROSITE-ProRule" id="PRU00176"/>
    </source>
</evidence>
<sequence>MREEGKLFIGGLSASTDDEMLKEYYSQWGRLIDFIVMKDPVTKRSRGFGFVTYADPSCADLAMSCRPHSIDGKAVEAKRATPRESDNNSKPNVVNKPEKVNPVKRIFLSGIKDEHDETMFTEYFSQFGVVSSVEIVMDKNTGKKRGFGYVTFDTSDAVESAVAMKSHMIGGMRCDAKKALSRDEMNRSSYQYGRDRQQRDYRSRGTGRGETHGFGNGYGGGYGSEYGSGYGGRYNSGGYGGNYGQMSGNGAWSGGGYQQKGAAPYYSPDPYARNQNGSANGSLSAPYQTPYGGNGASSGYQQPQSWNADQSQLNPSQGKGSWNAVPRQADNSWGQPSYPGQQPAAQNWSHNSNLPPDGASGTWQNGPSAAGMYIA</sequence>
<feature type="region of interest" description="Disordered" evidence="4">
    <location>
        <begin position="180"/>
        <end position="218"/>
    </location>
</feature>
<organism evidence="6 7">
    <name type="scientific">Romanomermis culicivorax</name>
    <name type="common">Nematode worm</name>
    <dbReference type="NCBI Taxonomy" id="13658"/>
    <lineage>
        <taxon>Eukaryota</taxon>
        <taxon>Metazoa</taxon>
        <taxon>Ecdysozoa</taxon>
        <taxon>Nematoda</taxon>
        <taxon>Enoplea</taxon>
        <taxon>Dorylaimia</taxon>
        <taxon>Mermithida</taxon>
        <taxon>Mermithoidea</taxon>
        <taxon>Mermithidae</taxon>
        <taxon>Romanomermis</taxon>
    </lineage>
</organism>
<dbReference type="AlphaFoldDB" id="A0A915JKR7"/>
<evidence type="ECO:0000313" key="6">
    <source>
        <dbReference type="Proteomes" id="UP000887565"/>
    </source>
</evidence>
<evidence type="ECO:0000259" key="5">
    <source>
        <dbReference type="PROSITE" id="PS50102"/>
    </source>
</evidence>
<proteinExistence type="predicted"/>
<feature type="domain" description="RRM" evidence="5">
    <location>
        <begin position="5"/>
        <end position="87"/>
    </location>
</feature>
<evidence type="ECO:0000256" key="2">
    <source>
        <dbReference type="ARBA" id="ARBA00022884"/>
    </source>
</evidence>